<evidence type="ECO:0000256" key="7">
    <source>
        <dbReference type="RuleBase" id="RU362064"/>
    </source>
</evidence>
<evidence type="ECO:0000313" key="9">
    <source>
        <dbReference type="Proteomes" id="UP000808146"/>
    </source>
</evidence>
<keyword evidence="4 7" id="KW-0472">Membrane</keyword>
<keyword evidence="3 7" id="KW-1133">Transmembrane helix</keyword>
<comment type="similarity">
    <text evidence="6 7">Belongs to the FliO/MopB family.</text>
</comment>
<comment type="subcellular location">
    <subcellularLocation>
        <location evidence="7">Cell membrane</location>
    </subcellularLocation>
    <subcellularLocation>
        <location evidence="7">Bacterial flagellum basal body</location>
    </subcellularLocation>
</comment>
<dbReference type="InterPro" id="IPR052205">
    <property type="entry name" value="FliO/MopB"/>
</dbReference>
<evidence type="ECO:0000256" key="1">
    <source>
        <dbReference type="ARBA" id="ARBA00022475"/>
    </source>
</evidence>
<dbReference type="PANTHER" id="PTHR38766:SF1">
    <property type="entry name" value="FLAGELLAR PROTEIN FLIO"/>
    <property type="match status" value="1"/>
</dbReference>
<dbReference type="GO" id="GO:0044781">
    <property type="term" value="P:bacterial-type flagellum organization"/>
    <property type="evidence" value="ECO:0007669"/>
    <property type="project" value="UniProtKB-UniRule"/>
</dbReference>
<keyword evidence="1 7" id="KW-1003">Cell membrane</keyword>
<evidence type="ECO:0000256" key="6">
    <source>
        <dbReference type="ARBA" id="ARBA00037937"/>
    </source>
</evidence>
<keyword evidence="8" id="KW-0966">Cell projection</keyword>
<feature type="transmembrane region" description="Helical" evidence="7">
    <location>
        <begin position="52"/>
        <end position="73"/>
    </location>
</feature>
<proteinExistence type="inferred from homology"/>
<organism evidence="8 9">
    <name type="scientific">Candidatus Dechloromonas phosphorivorans</name>
    <dbReference type="NCBI Taxonomy" id="2899244"/>
    <lineage>
        <taxon>Bacteria</taxon>
        <taxon>Pseudomonadati</taxon>
        <taxon>Pseudomonadota</taxon>
        <taxon>Betaproteobacteria</taxon>
        <taxon>Rhodocyclales</taxon>
        <taxon>Azonexaceae</taxon>
        <taxon>Dechloromonas</taxon>
    </lineage>
</organism>
<sequence length="159" mass="16580">MLPLVRLIGSPVRRACIVVFGWLLDLPTAVATTTAAATAPAGTAAGVPAGGIIQVALGLGSVLILVGASAWLLKRFSSIPSSASGLIRIIGGTAVGQRERIILVEIADTWLVVGIAPGQMRTLHTMPKTESVVAPDAQAPADNSFANWLHRVMERRKRA</sequence>
<dbReference type="GO" id="GO:0009425">
    <property type="term" value="C:bacterial-type flagellum basal body"/>
    <property type="evidence" value="ECO:0007669"/>
    <property type="project" value="UniProtKB-SubCell"/>
</dbReference>
<evidence type="ECO:0000256" key="2">
    <source>
        <dbReference type="ARBA" id="ARBA00022692"/>
    </source>
</evidence>
<dbReference type="Pfam" id="PF04347">
    <property type="entry name" value="FliO"/>
    <property type="match status" value="1"/>
</dbReference>
<evidence type="ECO:0000256" key="3">
    <source>
        <dbReference type="ARBA" id="ARBA00022989"/>
    </source>
</evidence>
<dbReference type="AlphaFoldDB" id="A0A9D7QJL6"/>
<comment type="caution">
    <text evidence="8">The sequence shown here is derived from an EMBL/GenBank/DDBJ whole genome shotgun (WGS) entry which is preliminary data.</text>
</comment>
<evidence type="ECO:0000313" key="8">
    <source>
        <dbReference type="EMBL" id="MBK8891424.1"/>
    </source>
</evidence>
<dbReference type="NCBIfam" id="TIGR03500">
    <property type="entry name" value="FliO_TIGR"/>
    <property type="match status" value="1"/>
</dbReference>
<dbReference type="GO" id="GO:0005886">
    <property type="term" value="C:plasma membrane"/>
    <property type="evidence" value="ECO:0007669"/>
    <property type="project" value="UniProtKB-SubCell"/>
</dbReference>
<keyword evidence="5 7" id="KW-0975">Bacterial flagellum</keyword>
<dbReference type="PANTHER" id="PTHR38766">
    <property type="entry name" value="FLAGELLAR PROTEIN FLIO"/>
    <property type="match status" value="1"/>
</dbReference>
<keyword evidence="8" id="KW-0969">Cilium</keyword>
<evidence type="ECO:0000256" key="4">
    <source>
        <dbReference type="ARBA" id="ARBA00023136"/>
    </source>
</evidence>
<name>A0A9D7QJL6_9RHOO</name>
<keyword evidence="2 7" id="KW-0812">Transmembrane</keyword>
<accession>A0A9D7QJL6</accession>
<gene>
    <name evidence="8" type="primary">fliO</name>
    <name evidence="8" type="ORF">IPN75_14185</name>
</gene>
<protein>
    <recommendedName>
        <fullName evidence="7">Flagellar protein</fullName>
    </recommendedName>
</protein>
<dbReference type="InterPro" id="IPR022781">
    <property type="entry name" value="Flagellar_biosynth_FliO"/>
</dbReference>
<evidence type="ECO:0000256" key="5">
    <source>
        <dbReference type="ARBA" id="ARBA00023143"/>
    </source>
</evidence>
<dbReference type="Proteomes" id="UP000808146">
    <property type="component" value="Unassembled WGS sequence"/>
</dbReference>
<keyword evidence="8" id="KW-0282">Flagellum</keyword>
<dbReference type="EMBL" id="JADKBR010000017">
    <property type="protein sequence ID" value="MBK8891424.1"/>
    <property type="molecule type" value="Genomic_DNA"/>
</dbReference>
<reference evidence="8" key="1">
    <citation type="submission" date="2020-10" db="EMBL/GenBank/DDBJ databases">
        <title>Connecting structure to function with the recovery of over 1000 high-quality activated sludge metagenome-assembled genomes encoding full-length rRNA genes using long-read sequencing.</title>
        <authorList>
            <person name="Singleton C.M."/>
            <person name="Petriglieri F."/>
            <person name="Kristensen J.M."/>
            <person name="Kirkegaard R.H."/>
            <person name="Michaelsen T.Y."/>
            <person name="Andersen M.H."/>
            <person name="Karst S.M."/>
            <person name="Dueholm M.S."/>
            <person name="Nielsen P.H."/>
            <person name="Albertsen M."/>
        </authorList>
    </citation>
    <scope>NUCLEOTIDE SEQUENCE</scope>
    <source>
        <strain evidence="8">OdNE_18-Q3-R46-58_BAT3C.305</strain>
    </source>
</reference>